<dbReference type="InterPro" id="IPR052895">
    <property type="entry name" value="HetReg/Transcr_Mod"/>
</dbReference>
<dbReference type="OrthoDB" id="3553147at2759"/>
<dbReference type="AlphaFoldDB" id="A0A1Y1ZM42"/>
<dbReference type="PANTHER" id="PTHR24148">
    <property type="entry name" value="ANKYRIN REPEAT DOMAIN-CONTAINING PROTEIN 39 HOMOLOG-RELATED"/>
    <property type="match status" value="1"/>
</dbReference>
<evidence type="ECO:0000259" key="1">
    <source>
        <dbReference type="Pfam" id="PF06985"/>
    </source>
</evidence>
<accession>A0A1Y1ZM42</accession>
<dbReference type="InterPro" id="IPR010730">
    <property type="entry name" value="HET"/>
</dbReference>
<evidence type="ECO:0000313" key="3">
    <source>
        <dbReference type="Proteomes" id="UP000193144"/>
    </source>
</evidence>
<feature type="non-terminal residue" evidence="2">
    <location>
        <position position="1"/>
    </location>
</feature>
<gene>
    <name evidence="2" type="ORF">BCR34DRAFT_450007</name>
</gene>
<evidence type="ECO:0000313" key="2">
    <source>
        <dbReference type="EMBL" id="ORY11322.1"/>
    </source>
</evidence>
<feature type="non-terminal residue" evidence="2">
    <location>
        <position position="124"/>
    </location>
</feature>
<protein>
    <submittedName>
        <fullName evidence="2">Heterokaryon incompatibility</fullName>
    </submittedName>
</protein>
<organism evidence="2 3">
    <name type="scientific">Clohesyomyces aquaticus</name>
    <dbReference type="NCBI Taxonomy" id="1231657"/>
    <lineage>
        <taxon>Eukaryota</taxon>
        <taxon>Fungi</taxon>
        <taxon>Dikarya</taxon>
        <taxon>Ascomycota</taxon>
        <taxon>Pezizomycotina</taxon>
        <taxon>Dothideomycetes</taxon>
        <taxon>Pleosporomycetidae</taxon>
        <taxon>Pleosporales</taxon>
        <taxon>Lindgomycetaceae</taxon>
        <taxon>Clohesyomyces</taxon>
    </lineage>
</organism>
<sequence>SIKVNGTAFQVTENLSTTLRCLRDTKHPRILWVDAICFGQSNNAEKNSQVRMMGDIYRLASHVLVFLGEGDHYSDVLLDFQGNVTHRVSLIQAIIQTVYRPWFRRTWTIQKYWLASSEPKIYLG</sequence>
<feature type="domain" description="Heterokaryon incompatibility" evidence="1">
    <location>
        <begin position="2"/>
        <end position="110"/>
    </location>
</feature>
<dbReference type="STRING" id="1231657.A0A1Y1ZM42"/>
<keyword evidence="3" id="KW-1185">Reference proteome</keyword>
<reference evidence="2 3" key="1">
    <citation type="submission" date="2016-07" db="EMBL/GenBank/DDBJ databases">
        <title>Pervasive Adenine N6-methylation of Active Genes in Fungi.</title>
        <authorList>
            <consortium name="DOE Joint Genome Institute"/>
            <person name="Mondo S.J."/>
            <person name="Dannebaum R.O."/>
            <person name="Kuo R.C."/>
            <person name="Labutti K."/>
            <person name="Haridas S."/>
            <person name="Kuo A."/>
            <person name="Salamov A."/>
            <person name="Ahrendt S.R."/>
            <person name="Lipzen A."/>
            <person name="Sullivan W."/>
            <person name="Andreopoulos W.B."/>
            <person name="Clum A."/>
            <person name="Lindquist E."/>
            <person name="Daum C."/>
            <person name="Ramamoorthy G.K."/>
            <person name="Gryganskyi A."/>
            <person name="Culley D."/>
            <person name="Magnuson J.K."/>
            <person name="James T.Y."/>
            <person name="O'Malley M.A."/>
            <person name="Stajich J.E."/>
            <person name="Spatafora J.W."/>
            <person name="Visel A."/>
            <person name="Grigoriev I.V."/>
        </authorList>
    </citation>
    <scope>NUCLEOTIDE SEQUENCE [LARGE SCALE GENOMIC DNA]</scope>
    <source>
        <strain evidence="2 3">CBS 115471</strain>
    </source>
</reference>
<dbReference type="PANTHER" id="PTHR24148:SF73">
    <property type="entry name" value="HET DOMAIN PROTEIN (AFU_ORTHOLOGUE AFUA_8G01020)"/>
    <property type="match status" value="1"/>
</dbReference>
<dbReference type="Pfam" id="PF06985">
    <property type="entry name" value="HET"/>
    <property type="match status" value="1"/>
</dbReference>
<dbReference type="EMBL" id="MCFA01000062">
    <property type="protein sequence ID" value="ORY11322.1"/>
    <property type="molecule type" value="Genomic_DNA"/>
</dbReference>
<comment type="caution">
    <text evidence="2">The sequence shown here is derived from an EMBL/GenBank/DDBJ whole genome shotgun (WGS) entry which is preliminary data.</text>
</comment>
<proteinExistence type="predicted"/>
<dbReference type="Proteomes" id="UP000193144">
    <property type="component" value="Unassembled WGS sequence"/>
</dbReference>
<name>A0A1Y1ZM42_9PLEO</name>